<name>A0A7K1J6A1_9BIFI</name>
<keyword evidence="6" id="KW-1003">Cell membrane</keyword>
<evidence type="ECO:0000256" key="1">
    <source>
        <dbReference type="ARBA" id="ARBA00004141"/>
    </source>
</evidence>
<comment type="similarity">
    <text evidence="6">Belongs to the ABC-2 integral membrane protein family.</text>
</comment>
<keyword evidence="3 6" id="KW-1133">Transmembrane helix</keyword>
<dbReference type="PROSITE" id="PS51012">
    <property type="entry name" value="ABC_TM2"/>
    <property type="match status" value="1"/>
</dbReference>
<keyword evidence="6" id="KW-0813">Transport</keyword>
<keyword evidence="9" id="KW-1185">Reference proteome</keyword>
<organism evidence="8 9">
    <name type="scientific">Bifidobacterium canis</name>
    <dbReference type="NCBI Taxonomy" id="2610880"/>
    <lineage>
        <taxon>Bacteria</taxon>
        <taxon>Bacillati</taxon>
        <taxon>Actinomycetota</taxon>
        <taxon>Actinomycetes</taxon>
        <taxon>Bifidobacteriales</taxon>
        <taxon>Bifidobacteriaceae</taxon>
        <taxon>Bifidobacterium</taxon>
    </lineage>
</organism>
<feature type="transmembrane region" description="Helical" evidence="6">
    <location>
        <begin position="101"/>
        <end position="129"/>
    </location>
</feature>
<comment type="caution">
    <text evidence="8">The sequence shown here is derived from an EMBL/GenBank/DDBJ whole genome shotgun (WGS) entry which is preliminary data.</text>
</comment>
<feature type="domain" description="ABC transmembrane type-2" evidence="7">
    <location>
        <begin position="22"/>
        <end position="246"/>
    </location>
</feature>
<evidence type="ECO:0000259" key="7">
    <source>
        <dbReference type="PROSITE" id="PS51012"/>
    </source>
</evidence>
<evidence type="ECO:0000256" key="4">
    <source>
        <dbReference type="ARBA" id="ARBA00023136"/>
    </source>
</evidence>
<dbReference type="GO" id="GO:0140359">
    <property type="term" value="F:ABC-type transporter activity"/>
    <property type="evidence" value="ECO:0007669"/>
    <property type="project" value="InterPro"/>
</dbReference>
<dbReference type="AlphaFoldDB" id="A0A7K1J6A1"/>
<dbReference type="GO" id="GO:0046677">
    <property type="term" value="P:response to antibiotic"/>
    <property type="evidence" value="ECO:0007669"/>
    <property type="project" value="UniProtKB-KW"/>
</dbReference>
<sequence length="250" mass="27227">MSLRRINIFSVRTMKEVLRDPVNLFFGFIFPVMMLWVLSLIYKQVGKIPGATQIDMTQMAAAIASYAPVFLSLFAGMLIAKDRTSTFLNRLFASPMTAVDFIMGYTLPMLVVSVIQSAATYLCAGFFGFRITIRVLLAVVIVLLTALMYIGVGLLCGTVMSDKSVGGVCGAMLTTVSFILSGLTIPLEIMGSVFQTVAKALPFYNAAQATEMAISGNFANIWPYLSIVLIYMVACLVAAIVVFAVRKKRC</sequence>
<dbReference type="PANTHER" id="PTHR43229">
    <property type="entry name" value="NODULATION PROTEIN J"/>
    <property type="match status" value="1"/>
</dbReference>
<evidence type="ECO:0000313" key="9">
    <source>
        <dbReference type="Proteomes" id="UP000487882"/>
    </source>
</evidence>
<evidence type="ECO:0000313" key="8">
    <source>
        <dbReference type="EMBL" id="MUH60198.1"/>
    </source>
</evidence>
<evidence type="ECO:0000256" key="3">
    <source>
        <dbReference type="ARBA" id="ARBA00022989"/>
    </source>
</evidence>
<dbReference type="PANTHER" id="PTHR43229:SF2">
    <property type="entry name" value="NODULATION PROTEIN J"/>
    <property type="match status" value="1"/>
</dbReference>
<dbReference type="InterPro" id="IPR000412">
    <property type="entry name" value="ABC_2_transport"/>
</dbReference>
<gene>
    <name evidence="8" type="ORF">GSD1FS_1557</name>
</gene>
<evidence type="ECO:0000256" key="6">
    <source>
        <dbReference type="RuleBase" id="RU361157"/>
    </source>
</evidence>
<comment type="subcellular location">
    <subcellularLocation>
        <location evidence="6">Cell membrane</location>
        <topology evidence="6">Multi-pass membrane protein</topology>
    </subcellularLocation>
    <subcellularLocation>
        <location evidence="1">Membrane</location>
        <topology evidence="1">Multi-pass membrane protein</topology>
    </subcellularLocation>
</comment>
<keyword evidence="4 6" id="KW-0472">Membrane</keyword>
<dbReference type="PRINTS" id="PR00164">
    <property type="entry name" value="ABC2TRNSPORT"/>
</dbReference>
<dbReference type="RefSeq" id="WP_155589049.1">
    <property type="nucleotide sequence ID" value="NZ_WNLP01000008.1"/>
</dbReference>
<evidence type="ECO:0000256" key="5">
    <source>
        <dbReference type="ARBA" id="ARBA00023251"/>
    </source>
</evidence>
<accession>A0A7K1J6A1</accession>
<dbReference type="InterPro" id="IPR047817">
    <property type="entry name" value="ABC2_TM_bact-type"/>
</dbReference>
<dbReference type="EMBL" id="WNLP01000008">
    <property type="protein sequence ID" value="MUH60198.1"/>
    <property type="molecule type" value="Genomic_DNA"/>
</dbReference>
<keyword evidence="2 6" id="KW-0812">Transmembrane</keyword>
<feature type="transmembrane region" description="Helical" evidence="6">
    <location>
        <begin position="221"/>
        <end position="245"/>
    </location>
</feature>
<evidence type="ECO:0000256" key="2">
    <source>
        <dbReference type="ARBA" id="ARBA00022692"/>
    </source>
</evidence>
<dbReference type="InterPro" id="IPR013525">
    <property type="entry name" value="ABC2_TM"/>
</dbReference>
<dbReference type="InterPro" id="IPR051784">
    <property type="entry name" value="Nod_factor_ABC_transporter"/>
</dbReference>
<protein>
    <recommendedName>
        <fullName evidence="6">Transport permease protein</fullName>
    </recommendedName>
</protein>
<keyword evidence="5" id="KW-0046">Antibiotic resistance</keyword>
<reference evidence="8 9" key="1">
    <citation type="submission" date="2019-09" db="EMBL/GenBank/DDBJ databases">
        <title>Bifidobacterium canis sp. nov., isolated from the digestive tract of German Shepherd dog puppy.</title>
        <authorList>
            <person name="Bunesova V."/>
        </authorList>
    </citation>
    <scope>NUCLEOTIDE SEQUENCE [LARGE SCALE GENOMIC DNA]</scope>
    <source>
        <strain evidence="8 9">GSD1FS</strain>
    </source>
</reference>
<dbReference type="GO" id="GO:0043190">
    <property type="term" value="C:ATP-binding cassette (ABC) transporter complex"/>
    <property type="evidence" value="ECO:0007669"/>
    <property type="project" value="InterPro"/>
</dbReference>
<feature type="transmembrane region" description="Helical" evidence="6">
    <location>
        <begin position="135"/>
        <end position="156"/>
    </location>
</feature>
<dbReference type="Proteomes" id="UP000487882">
    <property type="component" value="Unassembled WGS sequence"/>
</dbReference>
<feature type="transmembrane region" description="Helical" evidence="6">
    <location>
        <begin position="168"/>
        <end position="187"/>
    </location>
</feature>
<feature type="transmembrane region" description="Helical" evidence="6">
    <location>
        <begin position="62"/>
        <end position="80"/>
    </location>
</feature>
<proteinExistence type="inferred from homology"/>
<dbReference type="PIRSF" id="PIRSF006648">
    <property type="entry name" value="DrrB"/>
    <property type="match status" value="1"/>
</dbReference>
<feature type="transmembrane region" description="Helical" evidence="6">
    <location>
        <begin position="21"/>
        <end position="42"/>
    </location>
</feature>
<dbReference type="Pfam" id="PF01061">
    <property type="entry name" value="ABC2_membrane"/>
    <property type="match status" value="1"/>
</dbReference>